<protein>
    <submittedName>
        <fullName evidence="4">Amino acid adenylation domain-containing protein</fullName>
    </submittedName>
</protein>
<dbReference type="PANTHER" id="PTHR45527:SF1">
    <property type="entry name" value="FATTY ACID SYNTHASE"/>
    <property type="match status" value="1"/>
</dbReference>
<dbReference type="SUPFAM" id="SSF56801">
    <property type="entry name" value="Acetyl-CoA synthetase-like"/>
    <property type="match status" value="1"/>
</dbReference>
<feature type="domain" description="Carrier" evidence="3">
    <location>
        <begin position="554"/>
        <end position="633"/>
    </location>
</feature>
<dbReference type="InterPro" id="IPR009081">
    <property type="entry name" value="PP-bd_ACP"/>
</dbReference>
<name>A0ABR7LPX8_9ACTN</name>
<feature type="transmembrane region" description="Helical" evidence="2">
    <location>
        <begin position="983"/>
        <end position="1004"/>
    </location>
</feature>
<dbReference type="PROSITE" id="PS00455">
    <property type="entry name" value="AMP_BINDING"/>
    <property type="match status" value="1"/>
</dbReference>
<dbReference type="Gene3D" id="3.30.300.30">
    <property type="match status" value="1"/>
</dbReference>
<evidence type="ECO:0000313" key="5">
    <source>
        <dbReference type="Proteomes" id="UP000805614"/>
    </source>
</evidence>
<dbReference type="PANTHER" id="PTHR45527">
    <property type="entry name" value="NONRIBOSOMAL PEPTIDE SYNTHETASE"/>
    <property type="match status" value="1"/>
</dbReference>
<gene>
    <name evidence="4" type="ORF">HKK74_13660</name>
</gene>
<evidence type="ECO:0000256" key="1">
    <source>
        <dbReference type="SAM" id="MobiDB-lite"/>
    </source>
</evidence>
<dbReference type="NCBIfam" id="TIGR02353">
    <property type="entry name" value="NRPS_term_dom"/>
    <property type="match status" value="1"/>
</dbReference>
<dbReference type="InterPro" id="IPR012728">
    <property type="entry name" value="Pls/PosA_C"/>
</dbReference>
<dbReference type="PROSITE" id="PS50075">
    <property type="entry name" value="CARRIER"/>
    <property type="match status" value="1"/>
</dbReference>
<dbReference type="InterPro" id="IPR020845">
    <property type="entry name" value="AMP-binding_CS"/>
</dbReference>
<organism evidence="4 5">
    <name type="scientific">Actinomadura alba</name>
    <dbReference type="NCBI Taxonomy" id="406431"/>
    <lineage>
        <taxon>Bacteria</taxon>
        <taxon>Bacillati</taxon>
        <taxon>Actinomycetota</taxon>
        <taxon>Actinomycetes</taxon>
        <taxon>Streptosporangiales</taxon>
        <taxon>Thermomonosporaceae</taxon>
        <taxon>Actinomadura</taxon>
    </lineage>
</organism>
<dbReference type="Gene3D" id="2.160.10.10">
    <property type="entry name" value="Hexapeptide repeat proteins"/>
    <property type="match status" value="3"/>
</dbReference>
<accession>A0ABR7LPX8</accession>
<sequence>MDRDLRTDQRGNEADIRRPHRIATAAEGRILGGSASGIREVSSPAARIPSSLHYFFESSCEATPFATALVCGGRSFTYRELNERANALANVLISRGVDTGARVGILLHRSLETYVSLLAVLKAGAAFVPLDPGWPADRVDFVAKDAEPELVLSTSEVVTVSHLAGHPVLHLDSLQMDMRDGLIKRRADRWNPDDAICYVMYTSGSTGRPKGVVVRQSSVTNFISVVRDLYGMVGTDRVYQGMTIAFDFSIEEIWPTWAVGATLVAGPTDSSRIGTGLADFIEANAVTVLYCVPTVLATLDHDLPRIRTLIVGGEPCPPELVTRWSRSGRRMLNTYGPTETTVTATCAELHPDKPVTIGRPLPMCHVRLLDDNLRPVPDGEPGEICIGGTGVAVGYLNRPKATAERFIDDPWAGGAGRLYRSGDLGRLLPDGEIEYLGRADSEVKLRGHRVDLQEIESVALEDDVVGNAVASLVASASGDEIALFLTRRPTALDDDALLRGVRQRLTERLPGYMIPAFLEPIDELPTLASGKVDRSALPPPKGQRFIGSAAGAVPSATPLEEEFQAIWAEALALPREMLSVEADFFLELGGHSLLAAIVASRLRELPAARDLSIADLYAHPTVRALAAHQQDRIDTADPSAPRGSRGPPPRRHGNGRVLRCGAAQLGTIYTLALIFGVPASLVLGLHHGRLSVTMFCFLLATVPLTFVLARLVIPIAAAQTLGRGLKPGRYPLWGTTYLRVWLLQELLTLSPVSTLSGSPLLPAYLRMLGARVGPRCQVATAGLSLPPLIRIGQGASIGYGARLEAAAVADGWLTIRPVIVGDHCFVGAGAVMMPGSELGRAAALATQSLAAEDQMVPAGQHWAGSPSRRATSPDPLVESLRLREEPADDWSPPQLAGFAAGWAIFELLPFLLTAPSVLITWLVLVRLSSWDALLAAAVSAPLYVVATCMTIWIGKHLVMPSSPTGVHPLRSWLGLRKWAWDKLLGVSLATTNTLYATLYTVPWLRSLGAKIGARCEVSTAAHLDPDLLTLTSESFVADMASVGSAVYCNGHLALGRTQIGRRSFVGNAALIPTGSRLGDSSLIGVHTVPPPGEVKAGTSWLGSPPIYLPRRQESQRFDEDVTYHPSRARVVERLAIEFIRITLPPCIVGTVLFLMLLVADTAAQRLPAPWLIAVLPLALLFGGLAVTLVVAALKWAIVGRYRPRVEPLWSRFVRRTELVTGLYESAAVPALLRGLCGTPMLGPLLRLFGARVGQRCWIATTFLTEFDLVRLGDDVAVGPGTSLQTHLFEDRVMKMSQVVIEDGATIAPRSVVLYDAVVGARASLDALSLAMKGETLAEGSRWRGIPCQPTE</sequence>
<feature type="transmembrane region" description="Helical" evidence="2">
    <location>
        <begin position="692"/>
        <end position="713"/>
    </location>
</feature>
<keyword evidence="2" id="KW-1133">Transmembrane helix</keyword>
<dbReference type="Gene3D" id="3.40.50.12780">
    <property type="entry name" value="N-terminal domain of ligase-like"/>
    <property type="match status" value="1"/>
</dbReference>
<reference evidence="4 5" key="1">
    <citation type="submission" date="2020-06" db="EMBL/GenBank/DDBJ databases">
        <title>Actinomadura xiongansis sp. nov., isolated from soil of Baiyangdian.</title>
        <authorList>
            <person name="Zhang X."/>
        </authorList>
    </citation>
    <scope>NUCLEOTIDE SEQUENCE [LARGE SCALE GENOMIC DNA]</scope>
    <source>
        <strain evidence="4 5">HBUM206468</strain>
    </source>
</reference>
<evidence type="ECO:0000313" key="4">
    <source>
        <dbReference type="EMBL" id="MBC6466542.1"/>
    </source>
</evidence>
<proteinExistence type="predicted"/>
<keyword evidence="2" id="KW-0812">Transmembrane</keyword>
<keyword evidence="5" id="KW-1185">Reference proteome</keyword>
<feature type="transmembrane region" description="Helical" evidence="2">
    <location>
        <begin position="666"/>
        <end position="685"/>
    </location>
</feature>
<dbReference type="InterPro" id="IPR036736">
    <property type="entry name" value="ACP-like_sf"/>
</dbReference>
<dbReference type="NCBIfam" id="TIGR01733">
    <property type="entry name" value="AA-adenyl-dom"/>
    <property type="match status" value="1"/>
</dbReference>
<dbReference type="RefSeq" id="WP_187243544.1">
    <property type="nucleotide sequence ID" value="NZ_BAAAOK010000009.1"/>
</dbReference>
<evidence type="ECO:0000256" key="2">
    <source>
        <dbReference type="SAM" id="Phobius"/>
    </source>
</evidence>
<evidence type="ECO:0000259" key="3">
    <source>
        <dbReference type="PROSITE" id="PS50075"/>
    </source>
</evidence>
<feature type="transmembrane region" description="Helical" evidence="2">
    <location>
        <begin position="1170"/>
        <end position="1193"/>
    </location>
</feature>
<dbReference type="Pfam" id="PF00550">
    <property type="entry name" value="PP-binding"/>
    <property type="match status" value="1"/>
</dbReference>
<dbReference type="InterPro" id="IPR011004">
    <property type="entry name" value="Trimer_LpxA-like_sf"/>
</dbReference>
<dbReference type="InterPro" id="IPR000873">
    <property type="entry name" value="AMP-dep_synth/lig_dom"/>
</dbReference>
<dbReference type="InterPro" id="IPR042099">
    <property type="entry name" value="ANL_N_sf"/>
</dbReference>
<dbReference type="InterPro" id="IPR045851">
    <property type="entry name" value="AMP-bd_C_sf"/>
</dbReference>
<dbReference type="Pfam" id="PF00501">
    <property type="entry name" value="AMP-binding"/>
    <property type="match status" value="1"/>
</dbReference>
<dbReference type="EMBL" id="JABVEC010000008">
    <property type="protein sequence ID" value="MBC6466542.1"/>
    <property type="molecule type" value="Genomic_DNA"/>
</dbReference>
<comment type="caution">
    <text evidence="4">The sequence shown here is derived from an EMBL/GenBank/DDBJ whole genome shotgun (WGS) entry which is preliminary data.</text>
</comment>
<feature type="region of interest" description="Disordered" evidence="1">
    <location>
        <begin position="630"/>
        <end position="655"/>
    </location>
</feature>
<feature type="transmembrane region" description="Helical" evidence="2">
    <location>
        <begin position="932"/>
        <end position="953"/>
    </location>
</feature>
<dbReference type="Gene3D" id="1.10.1200.10">
    <property type="entry name" value="ACP-like"/>
    <property type="match status" value="1"/>
</dbReference>
<feature type="transmembrane region" description="Helical" evidence="2">
    <location>
        <begin position="1138"/>
        <end position="1158"/>
    </location>
</feature>
<dbReference type="Proteomes" id="UP000805614">
    <property type="component" value="Unassembled WGS sequence"/>
</dbReference>
<dbReference type="CDD" id="cd05930">
    <property type="entry name" value="A_NRPS"/>
    <property type="match status" value="1"/>
</dbReference>
<feature type="transmembrane region" description="Helical" evidence="2">
    <location>
        <begin position="902"/>
        <end position="925"/>
    </location>
</feature>
<dbReference type="InterPro" id="IPR010071">
    <property type="entry name" value="AA_adenyl_dom"/>
</dbReference>
<dbReference type="SUPFAM" id="SSF47336">
    <property type="entry name" value="ACP-like"/>
    <property type="match status" value="1"/>
</dbReference>
<dbReference type="SUPFAM" id="SSF51161">
    <property type="entry name" value="Trimeric LpxA-like enzymes"/>
    <property type="match status" value="3"/>
</dbReference>
<keyword evidence="2" id="KW-0472">Membrane</keyword>